<dbReference type="eggNOG" id="COG0673">
    <property type="taxonomic scope" value="Bacteria"/>
</dbReference>
<protein>
    <submittedName>
        <fullName evidence="2">Oxidoreductase family, NAD-binding Rossmann fold protein</fullName>
    </submittedName>
</protein>
<evidence type="ECO:0000313" key="2">
    <source>
        <dbReference type="EMBL" id="ABS52561.1"/>
    </source>
</evidence>
<reference evidence="3" key="1">
    <citation type="submission" date="2007-07" db="EMBL/GenBank/DDBJ databases">
        <title>Complete genome sequence of Campylobacter hominis ATCC BAA-381, a commensal isolated from the human gastrointestinal tract.</title>
        <authorList>
            <person name="Fouts D.E."/>
            <person name="Mongodin E.F."/>
            <person name="Puiu D."/>
            <person name="Sebastian Y."/>
            <person name="Miller W.G."/>
            <person name="Mandrell R.E."/>
            <person name="Nelson K.E."/>
        </authorList>
    </citation>
    <scope>NUCLEOTIDE SEQUENCE [LARGE SCALE GENOMIC DNA]</scope>
    <source>
        <strain evidence="3">ATCC BAA-381 / LMG 19568 / NCTC 13146 / CH001A</strain>
    </source>
</reference>
<dbReference type="RefSeq" id="WP_012108843.1">
    <property type="nucleotide sequence ID" value="NC_009714.1"/>
</dbReference>
<dbReference type="PANTHER" id="PTHR43377">
    <property type="entry name" value="BILIVERDIN REDUCTASE A"/>
    <property type="match status" value="1"/>
</dbReference>
<dbReference type="Pfam" id="PF01408">
    <property type="entry name" value="GFO_IDH_MocA"/>
    <property type="match status" value="1"/>
</dbReference>
<dbReference type="SUPFAM" id="SSF51735">
    <property type="entry name" value="NAD(P)-binding Rossmann-fold domains"/>
    <property type="match status" value="1"/>
</dbReference>
<sequence length="287" mass="32779">MKKKVALIGADTLKGALHLSELRRSDYFELVGIVDENQKDYGRFENFASLQDLFNEVSIDAMIIATNPKNHKENILKCINYTKNILVQAPLANTLSQTREINYAIKTNKINLAVAYNNRFNPAIISLIRELKKEKEIYSLNFINASNEGEILDYLIKDIDLCKFICNSEITNFNLNKTLFGENNTPGILNAAIKLKNEILINFMCSKLYPIRRHKIEVSADSGFYIADLITFTLHKHTENGLINLRVDNDNFSIRKTHEAFFNFCDSCELSGLADIENSIKIREILC</sequence>
<dbReference type="InterPro" id="IPR036291">
    <property type="entry name" value="NAD(P)-bd_dom_sf"/>
</dbReference>
<dbReference type="HOGENOM" id="CLU_023194_10_2_7"/>
<dbReference type="KEGG" id="cha:CHAB381_0987"/>
<dbReference type="PANTHER" id="PTHR43377:SF1">
    <property type="entry name" value="BILIVERDIN REDUCTASE A"/>
    <property type="match status" value="1"/>
</dbReference>
<feature type="domain" description="Gfo/Idh/MocA-like oxidoreductase N-terminal" evidence="1">
    <location>
        <begin position="4"/>
        <end position="115"/>
    </location>
</feature>
<dbReference type="Gene3D" id="3.40.50.720">
    <property type="entry name" value="NAD(P)-binding Rossmann-like Domain"/>
    <property type="match status" value="1"/>
</dbReference>
<name>A7I207_CAMHC</name>
<proteinExistence type="predicted"/>
<dbReference type="EMBL" id="CP000776">
    <property type="protein sequence ID" value="ABS52561.1"/>
    <property type="molecule type" value="Genomic_DNA"/>
</dbReference>
<evidence type="ECO:0000259" key="1">
    <source>
        <dbReference type="Pfam" id="PF01408"/>
    </source>
</evidence>
<dbReference type="OrthoDB" id="5352646at2"/>
<organism evidence="2 3">
    <name type="scientific">Campylobacter hominis (strain ATCC BAA-381 / DSM 21671 / CCUG 45161 / LMG 19568 / NCTC 13146 / CH001A)</name>
    <dbReference type="NCBI Taxonomy" id="360107"/>
    <lineage>
        <taxon>Bacteria</taxon>
        <taxon>Pseudomonadati</taxon>
        <taxon>Campylobacterota</taxon>
        <taxon>Epsilonproteobacteria</taxon>
        <taxon>Campylobacterales</taxon>
        <taxon>Campylobacteraceae</taxon>
        <taxon>Campylobacter</taxon>
    </lineage>
</organism>
<dbReference type="InterPro" id="IPR051450">
    <property type="entry name" value="Gfo/Idh/MocA_Oxidoreductases"/>
</dbReference>
<dbReference type="Proteomes" id="UP000002407">
    <property type="component" value="Chromosome"/>
</dbReference>
<keyword evidence="3" id="KW-1185">Reference proteome</keyword>
<dbReference type="Gene3D" id="3.30.360.10">
    <property type="entry name" value="Dihydrodipicolinate Reductase, domain 2"/>
    <property type="match status" value="1"/>
</dbReference>
<dbReference type="InterPro" id="IPR000683">
    <property type="entry name" value="Gfo/Idh/MocA-like_OxRdtase_N"/>
</dbReference>
<gene>
    <name evidence="2" type="ordered locus">CHAB381_0987</name>
</gene>
<dbReference type="STRING" id="360107.CHAB381_0987"/>
<dbReference type="AlphaFoldDB" id="A7I207"/>
<dbReference type="GO" id="GO:0000166">
    <property type="term" value="F:nucleotide binding"/>
    <property type="evidence" value="ECO:0007669"/>
    <property type="project" value="InterPro"/>
</dbReference>
<evidence type="ECO:0000313" key="3">
    <source>
        <dbReference type="Proteomes" id="UP000002407"/>
    </source>
</evidence>
<accession>A7I207</accession>